<evidence type="ECO:0000313" key="2">
    <source>
        <dbReference type="Proteomes" id="UP001145742"/>
    </source>
</evidence>
<accession>A0ABQ9DB91</accession>
<name>A0ABQ9DB91_9PASS</name>
<reference evidence="1" key="1">
    <citation type="submission" date="2019-10" db="EMBL/GenBank/DDBJ databases">
        <authorList>
            <person name="Soares A.E.R."/>
            <person name="Aleixo A."/>
            <person name="Schneider P."/>
            <person name="Miyaki C.Y."/>
            <person name="Schneider M.P."/>
            <person name="Mello C."/>
            <person name="Vasconcelos A.T.R."/>
        </authorList>
    </citation>
    <scope>NUCLEOTIDE SEQUENCE</scope>
    <source>
        <tissue evidence="1">Muscle</tissue>
    </source>
</reference>
<dbReference type="EMBL" id="WHWB01033633">
    <property type="protein sequence ID" value="KAJ7418538.1"/>
    <property type="molecule type" value="Genomic_DNA"/>
</dbReference>
<gene>
    <name evidence="1" type="ORF">WISP_58475</name>
</gene>
<dbReference type="Proteomes" id="UP001145742">
    <property type="component" value="Unassembled WGS sequence"/>
</dbReference>
<organism evidence="1 2">
    <name type="scientific">Willisornis vidua</name>
    <name type="common">Xingu scale-backed antbird</name>
    <dbReference type="NCBI Taxonomy" id="1566151"/>
    <lineage>
        <taxon>Eukaryota</taxon>
        <taxon>Metazoa</taxon>
        <taxon>Chordata</taxon>
        <taxon>Craniata</taxon>
        <taxon>Vertebrata</taxon>
        <taxon>Euteleostomi</taxon>
        <taxon>Archelosauria</taxon>
        <taxon>Archosauria</taxon>
        <taxon>Dinosauria</taxon>
        <taxon>Saurischia</taxon>
        <taxon>Theropoda</taxon>
        <taxon>Coelurosauria</taxon>
        <taxon>Aves</taxon>
        <taxon>Neognathae</taxon>
        <taxon>Neoaves</taxon>
        <taxon>Telluraves</taxon>
        <taxon>Australaves</taxon>
        <taxon>Passeriformes</taxon>
        <taxon>Thamnophilidae</taxon>
        <taxon>Willisornis</taxon>
    </lineage>
</organism>
<keyword evidence="2" id="KW-1185">Reference proteome</keyword>
<evidence type="ECO:0000313" key="1">
    <source>
        <dbReference type="EMBL" id="KAJ7418538.1"/>
    </source>
</evidence>
<comment type="caution">
    <text evidence="1">The sequence shown here is derived from an EMBL/GenBank/DDBJ whole genome shotgun (WGS) entry which is preliminary data.</text>
</comment>
<proteinExistence type="predicted"/>
<sequence>MVNLDEEKAEVLNIYFASVFTNKTDGLQDSWPLELIDKGRKMNNTPKFQEDTVSDLLKHLDPQKSMGPEGIHPRVMRSWQKTLQDTLHHMPAVLALWGGPR</sequence>
<protein>
    <submittedName>
        <fullName evidence="1">Uncharacterized protein</fullName>
    </submittedName>
</protein>